<dbReference type="OrthoDB" id="21116at2759"/>
<evidence type="ECO:0000259" key="3">
    <source>
        <dbReference type="Pfam" id="PF13229"/>
    </source>
</evidence>
<keyword evidence="1" id="KW-0472">Membrane</keyword>
<reference evidence="5" key="1">
    <citation type="journal article" date="2011" name="Genome Res.">
        <title>Phylogeny-wide analysis of social amoeba genomes highlights ancient origins for complex intercellular communication.</title>
        <authorList>
            <person name="Heidel A.J."/>
            <person name="Lawal H.M."/>
            <person name="Felder M."/>
            <person name="Schilde C."/>
            <person name="Helps N.R."/>
            <person name="Tunggal B."/>
            <person name="Rivero F."/>
            <person name="John U."/>
            <person name="Schleicher M."/>
            <person name="Eichinger L."/>
            <person name="Platzer M."/>
            <person name="Noegel A.A."/>
            <person name="Schaap P."/>
            <person name="Gloeckner G."/>
        </authorList>
    </citation>
    <scope>NUCLEOTIDE SEQUENCE [LARGE SCALE GENOMIC DNA]</scope>
    <source>
        <strain evidence="5">SH3</strain>
    </source>
</reference>
<name>F4PX12_CACFS</name>
<feature type="chain" id="PRO_5003313376" evidence="2">
    <location>
        <begin position="20"/>
        <end position="539"/>
    </location>
</feature>
<feature type="domain" description="Right handed beta helix" evidence="3">
    <location>
        <begin position="287"/>
        <end position="434"/>
    </location>
</feature>
<feature type="signal peptide" evidence="2">
    <location>
        <begin position="1"/>
        <end position="19"/>
    </location>
</feature>
<feature type="transmembrane region" description="Helical" evidence="1">
    <location>
        <begin position="504"/>
        <end position="527"/>
    </location>
</feature>
<dbReference type="InterPro" id="IPR006626">
    <property type="entry name" value="PbH1"/>
</dbReference>
<dbReference type="OMA" id="NDARYMI"/>
<dbReference type="Pfam" id="PF13229">
    <property type="entry name" value="Beta_helix"/>
    <property type="match status" value="1"/>
</dbReference>
<dbReference type="EMBL" id="GL883013">
    <property type="protein sequence ID" value="EGG19815.1"/>
    <property type="molecule type" value="Genomic_DNA"/>
</dbReference>
<dbReference type="PANTHER" id="PTHR31318">
    <property type="entry name" value="EXPRESSED PROTEIN-RELATED"/>
    <property type="match status" value="1"/>
</dbReference>
<dbReference type="Proteomes" id="UP000007797">
    <property type="component" value="Unassembled WGS sequence"/>
</dbReference>
<dbReference type="InterPro" id="IPR011050">
    <property type="entry name" value="Pectin_lyase_fold/virulence"/>
</dbReference>
<evidence type="ECO:0000313" key="4">
    <source>
        <dbReference type="EMBL" id="EGG19815.1"/>
    </source>
</evidence>
<proteinExistence type="predicted"/>
<keyword evidence="2" id="KW-0732">Signal</keyword>
<keyword evidence="1" id="KW-0812">Transmembrane</keyword>
<organism evidence="4 5">
    <name type="scientific">Cavenderia fasciculata</name>
    <name type="common">Slime mold</name>
    <name type="synonym">Dictyostelium fasciculatum</name>
    <dbReference type="NCBI Taxonomy" id="261658"/>
    <lineage>
        <taxon>Eukaryota</taxon>
        <taxon>Amoebozoa</taxon>
        <taxon>Evosea</taxon>
        <taxon>Eumycetozoa</taxon>
        <taxon>Dictyostelia</taxon>
        <taxon>Acytosteliales</taxon>
        <taxon>Cavenderiaceae</taxon>
        <taxon>Cavenderia</taxon>
    </lineage>
</organism>
<evidence type="ECO:0000256" key="2">
    <source>
        <dbReference type="SAM" id="SignalP"/>
    </source>
</evidence>
<dbReference type="SUPFAM" id="SSF51126">
    <property type="entry name" value="Pectin lyase-like"/>
    <property type="match status" value="2"/>
</dbReference>
<dbReference type="PANTHER" id="PTHR31318:SF2">
    <property type="entry name" value="PECTIN LYASE-LIKE FAMILY PROTEIN-RELATED"/>
    <property type="match status" value="1"/>
</dbReference>
<protein>
    <submittedName>
        <fullName evidence="4">Polymorphic membrane protein repeat-containing protein</fullName>
    </submittedName>
</protein>
<evidence type="ECO:0000256" key="1">
    <source>
        <dbReference type="SAM" id="Phobius"/>
    </source>
</evidence>
<keyword evidence="5" id="KW-1185">Reference proteome</keyword>
<dbReference type="GeneID" id="14871983"/>
<dbReference type="RefSeq" id="XP_004358161.1">
    <property type="nucleotide sequence ID" value="XM_004358104.1"/>
</dbReference>
<dbReference type="AlphaFoldDB" id="F4PX12"/>
<gene>
    <name evidence="4" type="ORF">DFA_06917</name>
</gene>
<dbReference type="SMART" id="SM00710">
    <property type="entry name" value="PbH1"/>
    <property type="match status" value="8"/>
</dbReference>
<dbReference type="KEGG" id="dfa:DFA_06917"/>
<accession>F4PX12</accession>
<sequence>MKIILFISLLLSIITLCLGGATVFVDQASTNTEATCGSTIALACQNLQTGFAMVMADPDTSATSMNVATGTYKGAVNGNIQFYNRSVTIYGSVGTIFDLTGVAPYFFNLAPAAGVVVTDADVTQLTINEIAVINFDGTATNGSLFFSASASINVGIEIRNSNFTNILGTTGSIANFDNADGKVNDGAVVFDGCIFTNVKSTMSAIQTLLVPVTITLCTFTQNDARYMIYVSFGALSITKNSFVNNNLTTLSVGSLIYGANIRSDPYVVTSNVFNNNQVYGASILTLSATMVSIKNNVFSNSQNNAVICGRSDITINNCTFTNNTGNKFGQVYGTSSCNVDVLNSNFTGNSALYGAAISSVPAGNVIAIQSSNFYNNAGTNGGAIFLNQTTATLLNLVINGNKASGAGAAVYSTQSSDITFENVTLNNNSASIAPSISCDGNSTLFFGPNVSGSGNIDYNKKETALVVCDNTVSGGCSIDGDIDGVCGKTNGKSGNNGGGLSNGAIAGIVIGVIIGLAILVLVIYIVYKRHHNSIKYRSF</sequence>
<keyword evidence="1" id="KW-1133">Transmembrane helix</keyword>
<dbReference type="InterPro" id="IPR039448">
    <property type="entry name" value="Beta_helix"/>
</dbReference>
<evidence type="ECO:0000313" key="5">
    <source>
        <dbReference type="Proteomes" id="UP000007797"/>
    </source>
</evidence>